<organism evidence="1 2">
    <name type="scientific">Sphingomonas yantingensis</name>
    <dbReference type="NCBI Taxonomy" id="1241761"/>
    <lineage>
        <taxon>Bacteria</taxon>
        <taxon>Pseudomonadati</taxon>
        <taxon>Pseudomonadota</taxon>
        <taxon>Alphaproteobacteria</taxon>
        <taxon>Sphingomonadales</taxon>
        <taxon>Sphingomonadaceae</taxon>
        <taxon>Sphingomonas</taxon>
    </lineage>
</organism>
<dbReference type="Pfam" id="PF13645">
    <property type="entry name" value="YkuD_2"/>
    <property type="match status" value="1"/>
</dbReference>
<dbReference type="PANTHER" id="PTHR38477:SF1">
    <property type="entry name" value="MUREIN L,D-TRANSPEPTIDASE CATALYTIC DOMAIN FAMILY PROTEIN"/>
    <property type="match status" value="1"/>
</dbReference>
<evidence type="ECO:0000313" key="1">
    <source>
        <dbReference type="EMBL" id="MBB5699335.1"/>
    </source>
</evidence>
<dbReference type="AlphaFoldDB" id="A0A7W9ARM2"/>
<protein>
    <recommendedName>
        <fullName evidence="3">Transcriptional initiation protein Tat</fullName>
    </recommendedName>
</protein>
<proteinExistence type="predicted"/>
<dbReference type="PANTHER" id="PTHR38477">
    <property type="entry name" value="HYPOTHETICAL EXPORTED PROTEIN"/>
    <property type="match status" value="1"/>
</dbReference>
<name>A0A7W9ARM2_9SPHN</name>
<reference evidence="1 2" key="1">
    <citation type="submission" date="2020-08" db="EMBL/GenBank/DDBJ databases">
        <title>Genomic Encyclopedia of Type Strains, Phase IV (KMG-IV): sequencing the most valuable type-strain genomes for metagenomic binning, comparative biology and taxonomic classification.</title>
        <authorList>
            <person name="Goeker M."/>
        </authorList>
    </citation>
    <scope>NUCLEOTIDE SEQUENCE [LARGE SCALE GENOMIC DNA]</scope>
    <source>
        <strain evidence="1 2">DSM 27244</strain>
    </source>
</reference>
<sequence>MLRAGGIAAAAILVPGCMRQPLQSVSSLGAKPAPRVAPVAPPAPVVAAAAPATPRVPGVSPALVERAMAARDANAGQLRQRDRIAIIDFTPASYRSRLALIDVANGRVDKLLVAHGIGSDPGHTAFLQRFSNDDGSEATCEGAFVADDYYVGQHGRSQRLVGLDPTNSNALARAIVIHAAWYANKDMLTTHGKLGRSQGCFAVGEAELQRVFDHLGEGALVYAAKG</sequence>
<dbReference type="EMBL" id="JACIJJ010000004">
    <property type="protein sequence ID" value="MBB5699335.1"/>
    <property type="molecule type" value="Genomic_DNA"/>
</dbReference>
<dbReference type="RefSeq" id="WP_184029277.1">
    <property type="nucleotide sequence ID" value="NZ_JACIJJ010000004.1"/>
</dbReference>
<dbReference type="InterPro" id="IPR032676">
    <property type="entry name" value="YkuD_2"/>
</dbReference>
<dbReference type="Proteomes" id="UP000557739">
    <property type="component" value="Unassembled WGS sequence"/>
</dbReference>
<gene>
    <name evidence="1" type="ORF">FHR19_002701</name>
</gene>
<accession>A0A7W9ARM2</accession>
<keyword evidence="2" id="KW-1185">Reference proteome</keyword>
<evidence type="ECO:0000313" key="2">
    <source>
        <dbReference type="Proteomes" id="UP000557739"/>
    </source>
</evidence>
<comment type="caution">
    <text evidence="1">The sequence shown here is derived from an EMBL/GenBank/DDBJ whole genome shotgun (WGS) entry which is preliminary data.</text>
</comment>
<evidence type="ECO:0008006" key="3">
    <source>
        <dbReference type="Google" id="ProtNLM"/>
    </source>
</evidence>